<reference evidence="3 4" key="1">
    <citation type="submission" date="2016-02" db="EMBL/GenBank/DDBJ databases">
        <title>Genome analysis of coral dinoflagellate symbionts highlights evolutionary adaptations to a symbiotic lifestyle.</title>
        <authorList>
            <person name="Aranda M."/>
            <person name="Li Y."/>
            <person name="Liew Y.J."/>
            <person name="Baumgarten S."/>
            <person name="Simakov O."/>
            <person name="Wilson M."/>
            <person name="Piel J."/>
            <person name="Ashoor H."/>
            <person name="Bougouffa S."/>
            <person name="Bajic V.B."/>
            <person name="Ryu T."/>
            <person name="Ravasi T."/>
            <person name="Bayer T."/>
            <person name="Micklem G."/>
            <person name="Kim H."/>
            <person name="Bhak J."/>
            <person name="Lajeunesse T.C."/>
            <person name="Voolstra C.R."/>
        </authorList>
    </citation>
    <scope>NUCLEOTIDE SEQUENCE [LARGE SCALE GENOMIC DNA]</scope>
    <source>
        <strain evidence="3 4">CCMP2467</strain>
    </source>
</reference>
<dbReference type="Proteomes" id="UP000186817">
    <property type="component" value="Unassembled WGS sequence"/>
</dbReference>
<feature type="signal peptide" evidence="2">
    <location>
        <begin position="1"/>
        <end position="21"/>
    </location>
</feature>
<feature type="chain" id="PRO_5043444712" evidence="2">
    <location>
        <begin position="22"/>
        <end position="457"/>
    </location>
</feature>
<dbReference type="AlphaFoldDB" id="A0A1Q9DLM6"/>
<proteinExistence type="predicted"/>
<evidence type="ECO:0000313" key="4">
    <source>
        <dbReference type="Proteomes" id="UP000186817"/>
    </source>
</evidence>
<organism evidence="3 4">
    <name type="scientific">Symbiodinium microadriaticum</name>
    <name type="common">Dinoflagellate</name>
    <name type="synonym">Zooxanthella microadriatica</name>
    <dbReference type="NCBI Taxonomy" id="2951"/>
    <lineage>
        <taxon>Eukaryota</taxon>
        <taxon>Sar</taxon>
        <taxon>Alveolata</taxon>
        <taxon>Dinophyceae</taxon>
        <taxon>Suessiales</taxon>
        <taxon>Symbiodiniaceae</taxon>
        <taxon>Symbiodinium</taxon>
    </lineage>
</organism>
<accession>A0A1Q9DLM6</accession>
<evidence type="ECO:0000256" key="2">
    <source>
        <dbReference type="SAM" id="SignalP"/>
    </source>
</evidence>
<evidence type="ECO:0000256" key="1">
    <source>
        <dbReference type="SAM" id="MobiDB-lite"/>
    </source>
</evidence>
<name>A0A1Q9DLM6_SYMMI</name>
<sequence>MSRQSNVSPVVLAALTVLCEASENQLMDSVSTLTVSVGDSLPDDVGHCDLAPWDGPVSGTAQGSPEDPGDVTDPFSTEQGGVQATMQDYVDELVAEDYGVPAVDPAACAADTGALFGGFALEKGLMLATGSMRRQWRPQPAEPLLRSVSQGPSAGCLPKDTANSVLPVSLATAVHQFPPIVPGATSAFPNGVFVRLQEEAAGGFLDGDQSRMQVIDCKPVPEKLKLRWIFAKTEGGGEIAYALVDSGATHPLRGEVVELRMNAARTLWVTEQQALEFIARAEDKKLENLKAEIDERSNEFPYYGWCGQSSEDLRKADVCARQNLETSRRFLANQSVRGGELEADLPPEEAAIDFEEPKPGPVVHDPVPHGESDVRDQGDDEDVDEPPRQRLNPGEDLDMSGPETVNLLFAAAMQDNQGSTVLEVIQDVVMYCWTLGIPVVRFHCDRRMEFYAKAMRQ</sequence>
<gene>
    <name evidence="3" type="ORF">AK812_SmicGene21722</name>
</gene>
<comment type="caution">
    <text evidence="3">The sequence shown here is derived from an EMBL/GenBank/DDBJ whole genome shotgun (WGS) entry which is preliminary data.</text>
</comment>
<dbReference type="EMBL" id="LSRX01000481">
    <property type="protein sequence ID" value="OLP96049.1"/>
    <property type="molecule type" value="Genomic_DNA"/>
</dbReference>
<evidence type="ECO:0000313" key="3">
    <source>
        <dbReference type="EMBL" id="OLP96049.1"/>
    </source>
</evidence>
<keyword evidence="2" id="KW-0732">Signal</keyword>
<feature type="region of interest" description="Disordered" evidence="1">
    <location>
        <begin position="352"/>
        <end position="400"/>
    </location>
</feature>
<keyword evidence="4" id="KW-1185">Reference proteome</keyword>
<protein>
    <submittedName>
        <fullName evidence="3">Uncharacterized protein</fullName>
    </submittedName>
</protein>
<feature type="region of interest" description="Disordered" evidence="1">
    <location>
        <begin position="52"/>
        <end position="75"/>
    </location>
</feature>
<dbReference type="OrthoDB" id="10287681at2759"/>
<feature type="compositionally biased region" description="Basic and acidic residues" evidence="1">
    <location>
        <begin position="366"/>
        <end position="377"/>
    </location>
</feature>